<organism evidence="2">
    <name type="scientific">Leptotrichia rugosa</name>
    <dbReference type="NCBI Taxonomy" id="3239302"/>
    <lineage>
        <taxon>Bacteria</taxon>
        <taxon>Fusobacteriati</taxon>
        <taxon>Fusobacteriota</taxon>
        <taxon>Fusobacteriia</taxon>
        <taxon>Fusobacteriales</taxon>
        <taxon>Leptotrichiaceae</taxon>
        <taxon>Leptotrichia</taxon>
    </lineage>
</organism>
<dbReference type="RefSeq" id="WP_094079197.1">
    <property type="nucleotide sequence ID" value="NZ_CP165644.1"/>
</dbReference>
<name>A0AB39VIU6_9FUSO</name>
<feature type="transmembrane region" description="Helical" evidence="1">
    <location>
        <begin position="26"/>
        <end position="45"/>
    </location>
</feature>
<accession>A0AB39VIU6</accession>
<proteinExistence type="predicted"/>
<sequence length="95" mass="11101">MAKKNEFSYNRDDNDSTRANKLLKRAVLLFIISAILVAISHFFLIKKKEDLVSKTPILKENKEKLTKELGEINDQIKYTEDGNKKTQEIIKKYNK</sequence>
<keyword evidence="1" id="KW-1133">Transmembrane helix</keyword>
<gene>
    <name evidence="2" type="ORF">AB8B22_01960</name>
</gene>
<protein>
    <submittedName>
        <fullName evidence="2">Serine/threonine protein phosphatase</fullName>
    </submittedName>
</protein>
<dbReference type="EMBL" id="CP165644">
    <property type="protein sequence ID" value="XDU67200.1"/>
    <property type="molecule type" value="Genomic_DNA"/>
</dbReference>
<evidence type="ECO:0000256" key="1">
    <source>
        <dbReference type="SAM" id="Phobius"/>
    </source>
</evidence>
<reference evidence="2" key="1">
    <citation type="submission" date="2024-07" db="EMBL/GenBank/DDBJ databases">
        <authorList>
            <person name="Li X.-J."/>
            <person name="Wang X."/>
        </authorList>
    </citation>
    <scope>NUCLEOTIDE SEQUENCE</scope>
    <source>
        <strain evidence="2">HSP-334</strain>
    </source>
</reference>
<keyword evidence="1" id="KW-0472">Membrane</keyword>
<dbReference type="AlphaFoldDB" id="A0AB39VIU6"/>
<keyword evidence="1" id="KW-0812">Transmembrane</keyword>
<dbReference type="KEGG" id="lrug:AB8B22_01960"/>
<evidence type="ECO:0000313" key="2">
    <source>
        <dbReference type="EMBL" id="XDU67200.1"/>
    </source>
</evidence>